<evidence type="ECO:0000313" key="7">
    <source>
        <dbReference type="EMBL" id="MTE00289.1"/>
    </source>
</evidence>
<dbReference type="InterPro" id="IPR009057">
    <property type="entry name" value="Homeodomain-like_sf"/>
</dbReference>
<keyword evidence="8" id="KW-1185">Reference proteome</keyword>
<evidence type="ECO:0000256" key="2">
    <source>
        <dbReference type="ARBA" id="ARBA00023015"/>
    </source>
</evidence>
<dbReference type="SUPFAM" id="SSF46689">
    <property type="entry name" value="Homeodomain-like"/>
    <property type="match status" value="1"/>
</dbReference>
<keyword evidence="1" id="KW-0678">Repressor</keyword>
<dbReference type="PANTHER" id="PTHR30055">
    <property type="entry name" value="HTH-TYPE TRANSCRIPTIONAL REGULATOR RUTR"/>
    <property type="match status" value="1"/>
</dbReference>
<dbReference type="InterPro" id="IPR001647">
    <property type="entry name" value="HTH_TetR"/>
</dbReference>
<dbReference type="RefSeq" id="WP_154764342.1">
    <property type="nucleotide sequence ID" value="NZ_WMBT01000003.1"/>
</dbReference>
<reference evidence="7 8" key="1">
    <citation type="submission" date="2019-11" db="EMBL/GenBank/DDBJ databases">
        <authorList>
            <person name="Lang L."/>
        </authorList>
    </citation>
    <scope>NUCLEOTIDE SEQUENCE [LARGE SCALE GENOMIC DNA]</scope>
    <source>
        <strain evidence="7 8">YIM 132242</strain>
    </source>
</reference>
<keyword evidence="3 5" id="KW-0238">DNA-binding</keyword>
<comment type="caution">
    <text evidence="7">The sequence shown here is derived from an EMBL/GenBank/DDBJ whole genome shotgun (WGS) entry which is preliminary data.</text>
</comment>
<dbReference type="Pfam" id="PF00440">
    <property type="entry name" value="TetR_N"/>
    <property type="match status" value="1"/>
</dbReference>
<dbReference type="Pfam" id="PF17932">
    <property type="entry name" value="TetR_C_24"/>
    <property type="match status" value="1"/>
</dbReference>
<feature type="DNA-binding region" description="H-T-H motif" evidence="5">
    <location>
        <begin position="85"/>
        <end position="104"/>
    </location>
</feature>
<name>A0A6L6HPB9_9RHOB</name>
<feature type="domain" description="HTH tetR-type" evidence="6">
    <location>
        <begin position="62"/>
        <end position="122"/>
    </location>
</feature>
<evidence type="ECO:0000313" key="8">
    <source>
        <dbReference type="Proteomes" id="UP000481417"/>
    </source>
</evidence>
<keyword evidence="2" id="KW-0805">Transcription regulation</keyword>
<dbReference type="Proteomes" id="UP000481417">
    <property type="component" value="Unassembled WGS sequence"/>
</dbReference>
<evidence type="ECO:0000259" key="6">
    <source>
        <dbReference type="PROSITE" id="PS50977"/>
    </source>
</evidence>
<dbReference type="EMBL" id="WMBT01000003">
    <property type="protein sequence ID" value="MTE00289.1"/>
    <property type="molecule type" value="Genomic_DNA"/>
</dbReference>
<sequence length="255" mass="28610">MPPDHTLTMPSYPAYSTKSGQELVRFGDMLQVTKVGETNKPRASNISKRRKAAQDDGGAEYMAKRAELIRVAAGLFKKNGFDATTFNDIAIHTGLDRATLYYYFGSKQEIFQDAVRGALNGNLKGMQAIMSDDSRGPLEKLRALVEMFMKSYRDNYPYLFVYLQQDLNTIVDQKSEWGKEVSGEIHNIEEAFKSLIRQGIASGALRGDIPVSLATNSIFGMLNWTHRWYDPDSRNSPEQVADAFCKIFIDGMAAH</sequence>
<dbReference type="InterPro" id="IPR041490">
    <property type="entry name" value="KstR2_TetR_C"/>
</dbReference>
<dbReference type="Gene3D" id="1.10.357.10">
    <property type="entry name" value="Tetracycline Repressor, domain 2"/>
    <property type="match status" value="1"/>
</dbReference>
<dbReference type="PANTHER" id="PTHR30055:SF175">
    <property type="entry name" value="HTH-TYPE TRANSCRIPTIONAL REPRESSOR KSTR2"/>
    <property type="match status" value="1"/>
</dbReference>
<dbReference type="GO" id="GO:0003700">
    <property type="term" value="F:DNA-binding transcription factor activity"/>
    <property type="evidence" value="ECO:0007669"/>
    <property type="project" value="TreeGrafter"/>
</dbReference>
<gene>
    <name evidence="7" type="ORF">GIY56_08315</name>
</gene>
<proteinExistence type="predicted"/>
<evidence type="ECO:0000256" key="1">
    <source>
        <dbReference type="ARBA" id="ARBA00022491"/>
    </source>
</evidence>
<dbReference type="InterPro" id="IPR036271">
    <property type="entry name" value="Tet_transcr_reg_TetR-rel_C_sf"/>
</dbReference>
<dbReference type="PRINTS" id="PR00455">
    <property type="entry name" value="HTHTETR"/>
</dbReference>
<dbReference type="InterPro" id="IPR050109">
    <property type="entry name" value="HTH-type_TetR-like_transc_reg"/>
</dbReference>
<keyword evidence="4" id="KW-0804">Transcription</keyword>
<accession>A0A6L6HPB9</accession>
<dbReference type="GO" id="GO:0000976">
    <property type="term" value="F:transcription cis-regulatory region binding"/>
    <property type="evidence" value="ECO:0007669"/>
    <property type="project" value="TreeGrafter"/>
</dbReference>
<dbReference type="PROSITE" id="PS50977">
    <property type="entry name" value="HTH_TETR_2"/>
    <property type="match status" value="1"/>
</dbReference>
<evidence type="ECO:0000256" key="5">
    <source>
        <dbReference type="PROSITE-ProRule" id="PRU00335"/>
    </source>
</evidence>
<evidence type="ECO:0000256" key="3">
    <source>
        <dbReference type="ARBA" id="ARBA00023125"/>
    </source>
</evidence>
<organism evidence="7 8">
    <name type="scientific">Paracoccus lichenicola</name>
    <dbReference type="NCBI Taxonomy" id="2665644"/>
    <lineage>
        <taxon>Bacteria</taxon>
        <taxon>Pseudomonadati</taxon>
        <taxon>Pseudomonadota</taxon>
        <taxon>Alphaproteobacteria</taxon>
        <taxon>Rhodobacterales</taxon>
        <taxon>Paracoccaceae</taxon>
        <taxon>Paracoccus</taxon>
    </lineage>
</organism>
<dbReference type="AlphaFoldDB" id="A0A6L6HPB9"/>
<dbReference type="Gene3D" id="1.10.10.60">
    <property type="entry name" value="Homeodomain-like"/>
    <property type="match status" value="1"/>
</dbReference>
<evidence type="ECO:0000256" key="4">
    <source>
        <dbReference type="ARBA" id="ARBA00023163"/>
    </source>
</evidence>
<protein>
    <submittedName>
        <fullName evidence="7">TetR family transcriptional regulator</fullName>
    </submittedName>
</protein>
<dbReference type="SUPFAM" id="SSF48498">
    <property type="entry name" value="Tetracyclin repressor-like, C-terminal domain"/>
    <property type="match status" value="1"/>
</dbReference>